<dbReference type="STRING" id="655863.F0XL88"/>
<dbReference type="InParanoid" id="F0XL88"/>
<evidence type="ECO:0000256" key="2">
    <source>
        <dbReference type="ARBA" id="ARBA00023026"/>
    </source>
</evidence>
<dbReference type="AlphaFoldDB" id="F0XL88"/>
<dbReference type="PANTHER" id="PTHR33657:SF8">
    <property type="entry name" value="DOMAIN PROTEIN, PUTATIVE (AFU_ORTHOLOGUE AFUA_5G00600)-RELATED"/>
    <property type="match status" value="1"/>
</dbReference>
<dbReference type="Proteomes" id="UP000007796">
    <property type="component" value="Unassembled WGS sequence"/>
</dbReference>
<dbReference type="PIRSF" id="PIRSF029958">
    <property type="entry name" value="Necrosis-inducing_protein"/>
    <property type="match status" value="1"/>
</dbReference>
<keyword evidence="5" id="KW-1185">Reference proteome</keyword>
<feature type="chain" id="PRO_5003260834" evidence="3">
    <location>
        <begin position="23"/>
        <end position="241"/>
    </location>
</feature>
<dbReference type="PANTHER" id="PTHR33657">
    <property type="entry name" value="DOMAIN PROTEIN, PUTATIVE (AFU_ORTHOLOGUE AFUA_5G00600)-RELATED"/>
    <property type="match status" value="1"/>
</dbReference>
<evidence type="ECO:0000313" key="4">
    <source>
        <dbReference type="EMBL" id="EFX01241.1"/>
    </source>
</evidence>
<dbReference type="EMBL" id="GL629794">
    <property type="protein sequence ID" value="EFX01241.1"/>
    <property type="molecule type" value="Genomic_DNA"/>
</dbReference>
<dbReference type="OrthoDB" id="89086at2759"/>
<dbReference type="Pfam" id="PF05630">
    <property type="entry name" value="NPP1"/>
    <property type="match status" value="1"/>
</dbReference>
<gene>
    <name evidence="4" type="ORF">CMQ_6183</name>
</gene>
<evidence type="ECO:0000256" key="1">
    <source>
        <dbReference type="ARBA" id="ARBA00009520"/>
    </source>
</evidence>
<dbReference type="GeneID" id="25979588"/>
<organism evidence="5">
    <name type="scientific">Grosmannia clavigera (strain kw1407 / UAMH 11150)</name>
    <name type="common">Blue stain fungus</name>
    <name type="synonym">Graphiocladiella clavigera</name>
    <dbReference type="NCBI Taxonomy" id="655863"/>
    <lineage>
        <taxon>Eukaryota</taxon>
        <taxon>Fungi</taxon>
        <taxon>Dikarya</taxon>
        <taxon>Ascomycota</taxon>
        <taxon>Pezizomycotina</taxon>
        <taxon>Sordariomycetes</taxon>
        <taxon>Sordariomycetidae</taxon>
        <taxon>Ophiostomatales</taxon>
        <taxon>Ophiostomataceae</taxon>
        <taxon>Leptographium</taxon>
    </lineage>
</organism>
<proteinExistence type="inferred from homology"/>
<dbReference type="InterPro" id="IPR008701">
    <property type="entry name" value="NPP1"/>
</dbReference>
<keyword evidence="3" id="KW-0732">Signal</keyword>
<accession>F0XL88</accession>
<reference evidence="4 5" key="1">
    <citation type="journal article" date="2011" name="Proc. Natl. Acad. Sci. U.S.A.">
        <title>Genome and transcriptome analyses of the mountain pine beetle-fungal symbiont Grosmannia clavigera, a lodgepole pine pathogen.</title>
        <authorList>
            <person name="DiGuistini S."/>
            <person name="Wang Y."/>
            <person name="Liao N.Y."/>
            <person name="Taylor G."/>
            <person name="Tanguay P."/>
            <person name="Feau N."/>
            <person name="Henrissat B."/>
            <person name="Chan S.K."/>
            <person name="Hesse-Orce U."/>
            <person name="Alamouti S.M."/>
            <person name="Tsui C.K.M."/>
            <person name="Docking R.T."/>
            <person name="Levasseur A."/>
            <person name="Haridas S."/>
            <person name="Robertson G."/>
            <person name="Birol I."/>
            <person name="Holt R.A."/>
            <person name="Marra M.A."/>
            <person name="Hamelin R.C."/>
            <person name="Hirst M."/>
            <person name="Jones S.J.M."/>
            <person name="Bohlmann J."/>
            <person name="Breuil C."/>
        </authorList>
    </citation>
    <scope>NUCLEOTIDE SEQUENCE [LARGE SCALE GENOMIC DNA]</scope>
    <source>
        <strain evidence="5">kw1407 / UAMH 11150</strain>
    </source>
</reference>
<dbReference type="RefSeq" id="XP_014170723.1">
    <property type="nucleotide sequence ID" value="XM_014315248.1"/>
</dbReference>
<name>F0XL88_GROCL</name>
<evidence type="ECO:0000256" key="3">
    <source>
        <dbReference type="SAM" id="SignalP"/>
    </source>
</evidence>
<dbReference type="eggNOG" id="ENOG502S1MP">
    <property type="taxonomic scope" value="Eukaryota"/>
</dbReference>
<feature type="signal peptide" evidence="3">
    <location>
        <begin position="1"/>
        <end position="22"/>
    </location>
</feature>
<keyword evidence="2" id="KW-0843">Virulence</keyword>
<protein>
    <submittedName>
        <fullName evidence="4">Necrosis and ethylene inducing peptide 2</fullName>
    </submittedName>
</protein>
<sequence length="241" mass="25125">MSGISRLLEATTVLLAAGAAVANPIEARGTINHDAVVGFSQTVPGGVTGSVYLAYQPLLKVVNGCVPFPAVDASGNTGGGLQDTGASEGHCSKSTGQIYVRKGELNGKTALMYSWYFPKDEPSDGIGHRHDWEGTIVWLKSGTSTAANNIAAVCPSAHGGWKCATSGYNLQGSKPLIKYESAWPLDHSCGLTNVVGGSQPLIAWESLPNVARVALTNTDFGKANVPFKDANFNSNLAKATF</sequence>
<evidence type="ECO:0000313" key="5">
    <source>
        <dbReference type="Proteomes" id="UP000007796"/>
    </source>
</evidence>
<comment type="similarity">
    <text evidence="1">Belongs to the Necrosis inducing protein (NPP1) family.</text>
</comment>
<dbReference type="HOGENOM" id="CLU_062263_1_0_1"/>